<feature type="non-terminal residue" evidence="3">
    <location>
        <position position="1"/>
    </location>
</feature>
<dbReference type="Gene3D" id="3.40.50.300">
    <property type="entry name" value="P-loop containing nucleotide triphosphate hydrolases"/>
    <property type="match status" value="1"/>
</dbReference>
<dbReference type="InterPro" id="IPR008144">
    <property type="entry name" value="Guanylate_kin-like_dom"/>
</dbReference>
<accession>A0AAD3RKS5</accession>
<name>A0AAD3RKS5_LATJO</name>
<dbReference type="SUPFAM" id="SSF52540">
    <property type="entry name" value="P-loop containing nucleoside triphosphate hydrolases"/>
    <property type="match status" value="1"/>
</dbReference>
<dbReference type="Proteomes" id="UP001279410">
    <property type="component" value="Unassembled WGS sequence"/>
</dbReference>
<dbReference type="AlphaFoldDB" id="A0AAD3RKS5"/>
<dbReference type="PROSITE" id="PS50052">
    <property type="entry name" value="GUANYLATE_KINASE_2"/>
    <property type="match status" value="1"/>
</dbReference>
<dbReference type="InterPro" id="IPR027417">
    <property type="entry name" value="P-loop_NTPase"/>
</dbReference>
<dbReference type="Pfam" id="PF00625">
    <property type="entry name" value="Guanylate_kin"/>
    <property type="match status" value="1"/>
</dbReference>
<evidence type="ECO:0000259" key="1">
    <source>
        <dbReference type="PROSITE" id="PS50052"/>
    </source>
</evidence>
<dbReference type="EMBL" id="BRZM01000908">
    <property type="protein sequence ID" value="GLD72197.1"/>
    <property type="molecule type" value="Genomic_DNA"/>
</dbReference>
<evidence type="ECO:0000313" key="3">
    <source>
        <dbReference type="EMBL" id="GLD72197.1"/>
    </source>
</evidence>
<evidence type="ECO:0000313" key="2">
    <source>
        <dbReference type="EMBL" id="GLD72196.1"/>
    </source>
</evidence>
<protein>
    <submittedName>
        <fullName evidence="3">Peripheral plasma membrane protein CASK</fullName>
    </submittedName>
</protein>
<keyword evidence="4" id="KW-1185">Reference proteome</keyword>
<proteinExistence type="predicted"/>
<dbReference type="InterPro" id="IPR008145">
    <property type="entry name" value="GK/Ca_channel_bsu"/>
</dbReference>
<evidence type="ECO:0000313" key="4">
    <source>
        <dbReference type="Proteomes" id="UP001279410"/>
    </source>
</evidence>
<organism evidence="3 4">
    <name type="scientific">Lates japonicus</name>
    <name type="common">Japanese lates</name>
    <dbReference type="NCBI Taxonomy" id="270547"/>
    <lineage>
        <taxon>Eukaryota</taxon>
        <taxon>Metazoa</taxon>
        <taxon>Chordata</taxon>
        <taxon>Craniata</taxon>
        <taxon>Vertebrata</taxon>
        <taxon>Euteleostomi</taxon>
        <taxon>Actinopterygii</taxon>
        <taxon>Neopterygii</taxon>
        <taxon>Teleostei</taxon>
        <taxon>Neoteleostei</taxon>
        <taxon>Acanthomorphata</taxon>
        <taxon>Carangaria</taxon>
        <taxon>Carangaria incertae sedis</taxon>
        <taxon>Centropomidae</taxon>
        <taxon>Lates</taxon>
    </lineage>
</organism>
<gene>
    <name evidence="2" type="ORF">AKAME5_002352000</name>
    <name evidence="3" type="ORF">AKAME5_002352100</name>
</gene>
<reference evidence="3" key="1">
    <citation type="submission" date="2022-08" db="EMBL/GenBank/DDBJ databases">
        <title>Genome sequencing of akame (Lates japonicus).</title>
        <authorList>
            <person name="Hashiguchi Y."/>
            <person name="Takahashi H."/>
        </authorList>
    </citation>
    <scope>NUCLEOTIDE SEQUENCE</scope>
    <source>
        <strain evidence="3">Kochi</strain>
    </source>
</reference>
<feature type="domain" description="Guanylate kinase-like" evidence="1">
    <location>
        <begin position="1"/>
        <end position="43"/>
    </location>
</feature>
<comment type="caution">
    <text evidence="3">The sequence shown here is derived from an EMBL/GenBank/DDBJ whole genome shotgun (WGS) entry which is preliminary data.</text>
</comment>
<sequence>DESLQRLQKESEILQKTYAHYFDQTIINNEIDETIRHLEEAIDLVCTTSHSSNILAKLSSSSLNIRINKDNKRWETSLYTALDRKHPQRTVKATTASDRNPLRRRTDNLRQPIIGLLPLQTT</sequence>
<dbReference type="EMBL" id="BRZM01000907">
    <property type="protein sequence ID" value="GLD72196.1"/>
    <property type="molecule type" value="Genomic_DNA"/>
</dbReference>